<evidence type="ECO:0000313" key="3">
    <source>
        <dbReference type="EMBL" id="PZG17748.1"/>
    </source>
</evidence>
<evidence type="ECO:0000313" key="4">
    <source>
        <dbReference type="Proteomes" id="UP000248924"/>
    </source>
</evidence>
<dbReference type="Gene3D" id="3.30.300.30">
    <property type="match status" value="1"/>
</dbReference>
<accession>A0A2W2EYZ4</accession>
<proteinExistence type="predicted"/>
<dbReference type="Pfam" id="PF00501">
    <property type="entry name" value="AMP-binding"/>
    <property type="match status" value="1"/>
</dbReference>
<dbReference type="GO" id="GO:0044550">
    <property type="term" value="P:secondary metabolite biosynthetic process"/>
    <property type="evidence" value="ECO:0007669"/>
    <property type="project" value="TreeGrafter"/>
</dbReference>
<keyword evidence="4" id="KW-1185">Reference proteome</keyword>
<dbReference type="GO" id="GO:0043041">
    <property type="term" value="P:amino acid activation for nonribosomal peptide biosynthetic process"/>
    <property type="evidence" value="ECO:0007669"/>
    <property type="project" value="TreeGrafter"/>
</dbReference>
<evidence type="ECO:0000256" key="1">
    <source>
        <dbReference type="SAM" id="MobiDB-lite"/>
    </source>
</evidence>
<reference evidence="3 4" key="1">
    <citation type="submission" date="2018-01" db="EMBL/GenBank/DDBJ databases">
        <title>Draft genome sequence of Jishengella sp. NA12.</title>
        <authorList>
            <person name="Sahin N."/>
            <person name="Ay H."/>
            <person name="Saygin H."/>
        </authorList>
    </citation>
    <scope>NUCLEOTIDE SEQUENCE [LARGE SCALE GENOMIC DNA]</scope>
    <source>
        <strain evidence="3 4">NA12</strain>
    </source>
</reference>
<dbReference type="Proteomes" id="UP000248924">
    <property type="component" value="Unassembled WGS sequence"/>
</dbReference>
<dbReference type="PANTHER" id="PTHR45527">
    <property type="entry name" value="NONRIBOSOMAL PEPTIDE SYNTHETASE"/>
    <property type="match status" value="1"/>
</dbReference>
<dbReference type="InterPro" id="IPR042099">
    <property type="entry name" value="ANL_N_sf"/>
</dbReference>
<feature type="region of interest" description="Disordered" evidence="1">
    <location>
        <begin position="401"/>
        <end position="427"/>
    </location>
</feature>
<protein>
    <submittedName>
        <fullName evidence="3">Peptide synthetase</fullName>
    </submittedName>
</protein>
<dbReference type="InterPro" id="IPR000873">
    <property type="entry name" value="AMP-dep_synth/lig_dom"/>
</dbReference>
<name>A0A2W2EYZ4_9ACTN</name>
<dbReference type="CDD" id="cd05930">
    <property type="entry name" value="A_NRPS"/>
    <property type="match status" value="1"/>
</dbReference>
<dbReference type="InterPro" id="IPR045851">
    <property type="entry name" value="AMP-bd_C_sf"/>
</dbReference>
<comment type="caution">
    <text evidence="3">The sequence shown here is derived from an EMBL/GenBank/DDBJ whole genome shotgun (WGS) entry which is preliminary data.</text>
</comment>
<dbReference type="GO" id="GO:0031177">
    <property type="term" value="F:phosphopantetheine binding"/>
    <property type="evidence" value="ECO:0007669"/>
    <property type="project" value="TreeGrafter"/>
</dbReference>
<evidence type="ECO:0000259" key="2">
    <source>
        <dbReference type="Pfam" id="PF00501"/>
    </source>
</evidence>
<dbReference type="SUPFAM" id="SSF56801">
    <property type="entry name" value="Acetyl-CoA synthetase-like"/>
    <property type="match status" value="1"/>
</dbReference>
<feature type="domain" description="AMP-dependent synthetase/ligase" evidence="2">
    <location>
        <begin position="73"/>
        <end position="411"/>
    </location>
</feature>
<dbReference type="AlphaFoldDB" id="A0A2W2EYZ4"/>
<dbReference type="Gene3D" id="3.40.50.12780">
    <property type="entry name" value="N-terminal domain of ligase-like"/>
    <property type="match status" value="1"/>
</dbReference>
<organism evidence="3 4">
    <name type="scientific">Micromonospora craterilacus</name>
    <dbReference type="NCBI Taxonomy" id="1655439"/>
    <lineage>
        <taxon>Bacteria</taxon>
        <taxon>Bacillati</taxon>
        <taxon>Actinomycetota</taxon>
        <taxon>Actinomycetes</taxon>
        <taxon>Micromonosporales</taxon>
        <taxon>Micromonosporaceae</taxon>
        <taxon>Micromonospora</taxon>
    </lineage>
</organism>
<dbReference type="GO" id="GO:0005737">
    <property type="term" value="C:cytoplasm"/>
    <property type="evidence" value="ECO:0007669"/>
    <property type="project" value="TreeGrafter"/>
</dbReference>
<dbReference type="EMBL" id="POTY01000082">
    <property type="protein sequence ID" value="PZG17748.1"/>
    <property type="molecule type" value="Genomic_DNA"/>
</dbReference>
<gene>
    <name evidence="3" type="ORF">C1I95_14930</name>
</gene>
<sequence>MAARRRGPGHRSGRLRPDAVRRCLGGRARQRLPAPARPVGRIPVSGWEPQLVGAAVTYPPHILDLLEPWFDADGPAVSDREATLTYRELADRSAALARELRAHGVRPGDCVVVHALMSRWAVVGMLGALRAGARYVAVDAAFPVARQQLMAAASGARVAVTEPGLPLALDGLSVVEMEQLTHRPADSLTEPAAAGAAPASGRGEAAYTCFTSGSTGVPKGVTVSASALAYSTAARLAYYREPVRVFLLCSSISFDSSVAGIYWTLAGGGHLVIPASRPADLVAVGRAARRWRPSHLLMVPSLYRVALRGGLAADLGSLSTSIVAGEACPPALVGEHLAALPRTRLYNEYGPTECTVWCTVHACGPADVTGISVSLGTPIPGARLYVRDSAGAPARPGEVGELYVGGPGVARPATPDPDPDSSPFRPVDDEWLYRTGDLVAVGNDGLLTFHGRLDDQLKLGAVRVERGEIEHVLTAAAGVAAAAVGVVTKGARHRVVGFVVPTGTVPDVPRIRAFMLTRLPAAALPVRFEAVSSLPVLPNGKVDHGELDRRAASLVAV</sequence>
<dbReference type="PANTHER" id="PTHR45527:SF1">
    <property type="entry name" value="FATTY ACID SYNTHASE"/>
    <property type="match status" value="1"/>
</dbReference>